<evidence type="ECO:0000313" key="2">
    <source>
        <dbReference type="EMBL" id="KIW34454.1"/>
    </source>
</evidence>
<dbReference type="GeneID" id="27340426"/>
<dbReference type="AlphaFoldDB" id="A0A0D2DFI5"/>
<dbReference type="EMBL" id="KN847040">
    <property type="protein sequence ID" value="KIW34454.1"/>
    <property type="molecule type" value="Genomic_DNA"/>
</dbReference>
<gene>
    <name evidence="2" type="ORF">PV07_01232</name>
</gene>
<feature type="compositionally biased region" description="Polar residues" evidence="1">
    <location>
        <begin position="41"/>
        <end position="53"/>
    </location>
</feature>
<reference evidence="2 3" key="1">
    <citation type="submission" date="2015-01" db="EMBL/GenBank/DDBJ databases">
        <title>The Genome Sequence of Cladophialophora immunda CBS83496.</title>
        <authorList>
            <consortium name="The Broad Institute Genomics Platform"/>
            <person name="Cuomo C."/>
            <person name="de Hoog S."/>
            <person name="Gorbushina A."/>
            <person name="Stielow B."/>
            <person name="Teixiera M."/>
            <person name="Abouelleil A."/>
            <person name="Chapman S.B."/>
            <person name="Priest M."/>
            <person name="Young S.K."/>
            <person name="Wortman J."/>
            <person name="Nusbaum C."/>
            <person name="Birren B."/>
        </authorList>
    </citation>
    <scope>NUCLEOTIDE SEQUENCE [LARGE SCALE GENOMIC DNA]</scope>
    <source>
        <strain evidence="2 3">CBS 83496</strain>
    </source>
</reference>
<protein>
    <submittedName>
        <fullName evidence="2">Uncharacterized protein</fullName>
    </submittedName>
</protein>
<name>A0A0D2DFI5_9EURO</name>
<dbReference type="RefSeq" id="XP_016254670.1">
    <property type="nucleotide sequence ID" value="XM_016387742.1"/>
</dbReference>
<evidence type="ECO:0000313" key="3">
    <source>
        <dbReference type="Proteomes" id="UP000054466"/>
    </source>
</evidence>
<dbReference type="HOGENOM" id="CLU_2291384_0_0_1"/>
<proteinExistence type="predicted"/>
<feature type="region of interest" description="Disordered" evidence="1">
    <location>
        <begin position="41"/>
        <end position="66"/>
    </location>
</feature>
<dbReference type="VEuPathDB" id="FungiDB:PV07_01232"/>
<evidence type="ECO:0000256" key="1">
    <source>
        <dbReference type="SAM" id="MobiDB-lite"/>
    </source>
</evidence>
<organism evidence="2 3">
    <name type="scientific">Cladophialophora immunda</name>
    <dbReference type="NCBI Taxonomy" id="569365"/>
    <lineage>
        <taxon>Eukaryota</taxon>
        <taxon>Fungi</taxon>
        <taxon>Dikarya</taxon>
        <taxon>Ascomycota</taxon>
        <taxon>Pezizomycotina</taxon>
        <taxon>Eurotiomycetes</taxon>
        <taxon>Chaetothyriomycetidae</taxon>
        <taxon>Chaetothyriales</taxon>
        <taxon>Herpotrichiellaceae</taxon>
        <taxon>Cladophialophora</taxon>
    </lineage>
</organism>
<sequence length="101" mass="10742">MSCFRLLVDPMHDGFSYLSLLINTPSFSSSITTAASNLSATSKGLSRPSWSVTSQPPFSSPAPPQRSYGRLLADSLGVMDSRFCGTKMLRIELIVDGGAPG</sequence>
<keyword evidence="3" id="KW-1185">Reference proteome</keyword>
<dbReference type="Proteomes" id="UP000054466">
    <property type="component" value="Unassembled WGS sequence"/>
</dbReference>
<accession>A0A0D2DFI5</accession>